<dbReference type="EMBL" id="NAEP01000023">
    <property type="protein sequence ID" value="PDQ36006.1"/>
    <property type="molecule type" value="Genomic_DNA"/>
</dbReference>
<keyword evidence="1" id="KW-0812">Transmembrane</keyword>
<dbReference type="InterPro" id="IPR025277">
    <property type="entry name" value="Apiosidase-like_cat_dom"/>
</dbReference>
<name>A0A2A6FTQ7_9MICO</name>
<evidence type="ECO:0000259" key="2">
    <source>
        <dbReference type="Pfam" id="PF13204"/>
    </source>
</evidence>
<dbReference type="Gene3D" id="3.20.20.80">
    <property type="entry name" value="Glycosidases"/>
    <property type="match status" value="1"/>
</dbReference>
<feature type="domain" description="Apiosidase-like catalytic" evidence="2">
    <location>
        <begin position="97"/>
        <end position="424"/>
    </location>
</feature>
<dbReference type="Pfam" id="PF13204">
    <property type="entry name" value="Apiosidase"/>
    <property type="match status" value="1"/>
</dbReference>
<evidence type="ECO:0000256" key="1">
    <source>
        <dbReference type="SAM" id="Phobius"/>
    </source>
</evidence>
<keyword evidence="1" id="KW-1133">Transmembrane helix</keyword>
<dbReference type="AlphaFoldDB" id="A0A2A6FTQ7"/>
<dbReference type="Proteomes" id="UP000219994">
    <property type="component" value="Unassembled WGS sequence"/>
</dbReference>
<dbReference type="PANTHER" id="PTHR37836:SF2">
    <property type="entry name" value="DUF4038 DOMAIN-CONTAINING PROTEIN"/>
    <property type="match status" value="1"/>
</dbReference>
<feature type="transmembrane region" description="Helical" evidence="1">
    <location>
        <begin position="188"/>
        <end position="207"/>
    </location>
</feature>
<keyword evidence="1" id="KW-0472">Membrane</keyword>
<protein>
    <recommendedName>
        <fullName evidence="2">Apiosidase-like catalytic domain-containing protein</fullName>
    </recommendedName>
</protein>
<dbReference type="InterPro" id="IPR017853">
    <property type="entry name" value="GH"/>
</dbReference>
<gene>
    <name evidence="3" type="ORF">B5766_02345</name>
</gene>
<comment type="caution">
    <text evidence="3">The sequence shown here is derived from an EMBL/GenBank/DDBJ whole genome shotgun (WGS) entry which is preliminary data.</text>
</comment>
<evidence type="ECO:0000313" key="4">
    <source>
        <dbReference type="Proteomes" id="UP000219994"/>
    </source>
</evidence>
<feature type="transmembrane region" description="Helical" evidence="1">
    <location>
        <begin position="227"/>
        <end position="245"/>
    </location>
</feature>
<organism evidence="3 4">
    <name type="scientific">Candidatus Lumbricidiphila eiseniae</name>
    <dbReference type="NCBI Taxonomy" id="1969409"/>
    <lineage>
        <taxon>Bacteria</taxon>
        <taxon>Bacillati</taxon>
        <taxon>Actinomycetota</taxon>
        <taxon>Actinomycetes</taxon>
        <taxon>Micrococcales</taxon>
        <taxon>Microbacteriaceae</taxon>
        <taxon>Candidatus Lumbricidiphila</taxon>
    </lineage>
</organism>
<proteinExistence type="predicted"/>
<sequence>MTNLVPLYGHVDVPIGLRERLRDHISPTITHVDPNGLERTVPCYWSGEEWYARVHATAQGSHRLRSDILGAIGEFEAGAPENSSVLARSGPLVRDRDTRHTAHRDGTPFLWLGDTWWHGLGDRVTDGEFSELARHRAAQGFNAVQIVAGLNVDVEVFSPLGASLAGWPWTEGFGDINHAWWQGADKRILALVNAGLVPVIFGAWGYYLTWMSDEHMMAHWREIIARWSALPVVWCVAGEVTLPYYPNPMREVTSAEREELRGRWLRIAEYVRDLDPYARLLTAHPAPASRDYATSETFPGTTMDTFDIDILQTGHSGTHSLEWTRSVFDRAMRRGFTPVINVEVNYEGIAGGSDDTVQRFLWWSHILAGASGFTYGSQGLWGFEDETYQGLTGSWGRTQWRDAASRPGASHLGAARNWLAGRDWAALVPMSDGVRCARNIVDSVRPCAAELPSGELLMYLPALSLFAALDSLQTLSVSVRWSNYQYRITFIDPRTFTEELGYEVTSDRWSTVSLKSGMLSAAPSMEDWLVVVAPRSDAGAYSDG</sequence>
<dbReference type="PANTHER" id="PTHR37836">
    <property type="entry name" value="LMO1036 PROTEIN"/>
    <property type="match status" value="1"/>
</dbReference>
<accession>A0A2A6FTQ7</accession>
<reference evidence="4" key="1">
    <citation type="submission" date="2017-03" db="EMBL/GenBank/DDBJ databases">
        <authorList>
            <person name="Lund M.B."/>
        </authorList>
    </citation>
    <scope>NUCLEOTIDE SEQUENCE [LARGE SCALE GENOMIC DNA]</scope>
</reference>
<evidence type="ECO:0000313" key="3">
    <source>
        <dbReference type="EMBL" id="PDQ36006.1"/>
    </source>
</evidence>
<dbReference type="SUPFAM" id="SSF51445">
    <property type="entry name" value="(Trans)glycosidases"/>
    <property type="match status" value="1"/>
</dbReference>